<evidence type="ECO:0000313" key="3">
    <source>
        <dbReference type="EMBL" id="GGA56589.1"/>
    </source>
</evidence>
<name>A0A916W0K6_9HYPH</name>
<dbReference type="AlphaFoldDB" id="A0A916W0K6"/>
<dbReference type="Pfam" id="PF13400">
    <property type="entry name" value="Tad"/>
    <property type="match status" value="1"/>
</dbReference>
<protein>
    <recommendedName>
        <fullName evidence="2">Putative Flp pilus-assembly TadG-like N-terminal domain-containing protein</fullName>
    </recommendedName>
</protein>
<feature type="domain" description="Putative Flp pilus-assembly TadG-like N-terminal" evidence="2">
    <location>
        <begin position="18"/>
        <end position="60"/>
    </location>
</feature>
<sequence>MVKLRDCLRQFARNEDGAFIVLFGVMAVVLTALSGAVVDYTRMQEQRNRAQIALDSAALALQEGIFTRSREDIRIDAERLVRERAGNNSANVWVEDAFIDTDAGSLTLTGGVDVPMLFVRLVGVENLTAAITSQATRKKLRLEVAMVLDNSGSMLQQNRMEHLQKAATNAVNILFDGESVHNDVFISVVPYTYHVNVGAHNADEFWVDRGDSRLSGDNFRFDPGTINYIPTSTPQPKNYSPTTPLAEQDRHVDRVWLYNQINNESWRGCVEARPHPLDVMDIPPRRGGAIPPDDSDVTAISNALSWRETLFVPLFAPDLPDRLGGSGTNTYLQYVGDTGGVCQAPHPANDASGDFARQERICKYIGVNLNHAGDFRGPNVDCGKPMLPLTNVRQPILNSINDMVALGGTNIHMGAMWGWHTLSPHEPFPAADYDDDDISKVMILMTDGENTPYEITANNTNNPNGSWLFSAYGHPVNNQRSRDNTSDRLDGFIRLGKRLWNKAQLKAEMDRRLEETCTNAKAAGIRIYSIGLAVSAQADRDMMTRCATSPQDAYFTNNPADLNSVFEEIADQLSALRLSL</sequence>
<evidence type="ECO:0000256" key="1">
    <source>
        <dbReference type="SAM" id="Phobius"/>
    </source>
</evidence>
<keyword evidence="1" id="KW-0812">Transmembrane</keyword>
<organism evidence="3 4">
    <name type="scientific">Pelagibacterium lentulum</name>
    <dbReference type="NCBI Taxonomy" id="2029865"/>
    <lineage>
        <taxon>Bacteria</taxon>
        <taxon>Pseudomonadati</taxon>
        <taxon>Pseudomonadota</taxon>
        <taxon>Alphaproteobacteria</taxon>
        <taxon>Hyphomicrobiales</taxon>
        <taxon>Devosiaceae</taxon>
        <taxon>Pelagibacterium</taxon>
    </lineage>
</organism>
<keyword evidence="1" id="KW-1133">Transmembrane helix</keyword>
<dbReference type="InterPro" id="IPR028087">
    <property type="entry name" value="Tad_N"/>
</dbReference>
<evidence type="ECO:0000313" key="4">
    <source>
        <dbReference type="Proteomes" id="UP000596977"/>
    </source>
</evidence>
<dbReference type="RefSeq" id="WP_280516129.1">
    <property type="nucleotide sequence ID" value="NZ_BMKB01000004.1"/>
</dbReference>
<reference evidence="3 4" key="1">
    <citation type="journal article" date="2014" name="Int. J. Syst. Evol. Microbiol.">
        <title>Complete genome sequence of Corynebacterium casei LMG S-19264T (=DSM 44701T), isolated from a smear-ripened cheese.</title>
        <authorList>
            <consortium name="US DOE Joint Genome Institute (JGI-PGF)"/>
            <person name="Walter F."/>
            <person name="Albersmeier A."/>
            <person name="Kalinowski J."/>
            <person name="Ruckert C."/>
        </authorList>
    </citation>
    <scope>NUCLEOTIDE SEQUENCE [LARGE SCALE GENOMIC DNA]</scope>
    <source>
        <strain evidence="3 4">CGMCC 1.15896</strain>
    </source>
</reference>
<dbReference type="EMBL" id="BMKB01000004">
    <property type="protein sequence ID" value="GGA56589.1"/>
    <property type="molecule type" value="Genomic_DNA"/>
</dbReference>
<gene>
    <name evidence="3" type="ORF">GCM10011499_28420</name>
</gene>
<dbReference type="Proteomes" id="UP000596977">
    <property type="component" value="Unassembled WGS sequence"/>
</dbReference>
<dbReference type="SUPFAM" id="SSF53300">
    <property type="entry name" value="vWA-like"/>
    <property type="match status" value="1"/>
</dbReference>
<keyword evidence="1" id="KW-0472">Membrane</keyword>
<keyword evidence="4" id="KW-1185">Reference proteome</keyword>
<comment type="caution">
    <text evidence="3">The sequence shown here is derived from an EMBL/GenBank/DDBJ whole genome shotgun (WGS) entry which is preliminary data.</text>
</comment>
<dbReference type="Gene3D" id="3.40.50.410">
    <property type="entry name" value="von Willebrand factor, type A domain"/>
    <property type="match status" value="2"/>
</dbReference>
<dbReference type="InterPro" id="IPR036465">
    <property type="entry name" value="vWFA_dom_sf"/>
</dbReference>
<accession>A0A916W0K6</accession>
<evidence type="ECO:0000259" key="2">
    <source>
        <dbReference type="Pfam" id="PF13400"/>
    </source>
</evidence>
<proteinExistence type="predicted"/>
<feature type="transmembrane region" description="Helical" evidence="1">
    <location>
        <begin position="18"/>
        <end position="40"/>
    </location>
</feature>